<evidence type="ECO:0000313" key="13">
    <source>
        <dbReference type="Proteomes" id="UP000281813"/>
    </source>
</evidence>
<keyword evidence="11" id="KW-0479">Metal-binding</keyword>
<dbReference type="EMBL" id="RBZO01000002">
    <property type="protein sequence ID" value="RKQ18256.1"/>
    <property type="molecule type" value="Genomic_DNA"/>
</dbReference>
<evidence type="ECO:0000256" key="5">
    <source>
        <dbReference type="ARBA" id="ARBA00022679"/>
    </source>
</evidence>
<dbReference type="HAMAP" id="MF_00109">
    <property type="entry name" value="Shikimate_kinase"/>
    <property type="match status" value="1"/>
</dbReference>
<comment type="pathway">
    <text evidence="1 11">Metabolic intermediate biosynthesis; chorismate biosynthesis; chorismate from D-erythrose 4-phosphate and phosphoenolpyruvate: step 5/7.</text>
</comment>
<dbReference type="EC" id="2.7.1.71" evidence="3 11"/>
<evidence type="ECO:0000256" key="3">
    <source>
        <dbReference type="ARBA" id="ARBA00012154"/>
    </source>
</evidence>
<protein>
    <recommendedName>
        <fullName evidence="3 11">Shikimate kinase</fullName>
        <shortName evidence="11">SK</shortName>
        <ecNumber evidence="3 11">2.7.1.71</ecNumber>
    </recommendedName>
</protein>
<dbReference type="AlphaFoldDB" id="A0A494Z7F8"/>
<keyword evidence="4 11" id="KW-0028">Amino-acid biosynthesis</keyword>
<gene>
    <name evidence="11" type="primary">aroK</name>
    <name evidence="12" type="ORF">D8M05_02290</name>
</gene>
<keyword evidence="6 11" id="KW-0547">Nucleotide-binding</keyword>
<name>A0A494Z7F8_9BACI</name>
<dbReference type="InterPro" id="IPR031322">
    <property type="entry name" value="Shikimate/glucono_kinase"/>
</dbReference>
<dbReference type="Pfam" id="PF01202">
    <property type="entry name" value="SKI"/>
    <property type="match status" value="1"/>
</dbReference>
<dbReference type="UniPathway" id="UPA00053">
    <property type="reaction ID" value="UER00088"/>
</dbReference>
<evidence type="ECO:0000256" key="7">
    <source>
        <dbReference type="ARBA" id="ARBA00022777"/>
    </source>
</evidence>
<keyword evidence="5 11" id="KW-0808">Transferase</keyword>
<dbReference type="OrthoDB" id="9800332at2"/>
<dbReference type="Gene3D" id="3.40.50.300">
    <property type="entry name" value="P-loop containing nucleotide triphosphate hydrolases"/>
    <property type="match status" value="1"/>
</dbReference>
<accession>A0A494Z7F8</accession>
<comment type="function">
    <text evidence="11">Catalyzes the specific phosphorylation of the 3-hydroxyl group of shikimic acid using ATP as a cosubstrate.</text>
</comment>
<dbReference type="GO" id="GO:0005829">
    <property type="term" value="C:cytosol"/>
    <property type="evidence" value="ECO:0007669"/>
    <property type="project" value="TreeGrafter"/>
</dbReference>
<keyword evidence="11" id="KW-0963">Cytoplasm</keyword>
<feature type="binding site" evidence="11">
    <location>
        <position position="66"/>
    </location>
    <ligand>
        <name>substrate</name>
    </ligand>
</feature>
<feature type="binding site" evidence="11">
    <location>
        <position position="89"/>
    </location>
    <ligand>
        <name>substrate</name>
    </ligand>
</feature>
<dbReference type="InterPro" id="IPR027417">
    <property type="entry name" value="P-loop_NTPase"/>
</dbReference>
<proteinExistence type="inferred from homology"/>
<dbReference type="PANTHER" id="PTHR21087:SF16">
    <property type="entry name" value="SHIKIMATE KINASE 1, CHLOROPLASTIC"/>
    <property type="match status" value="1"/>
</dbReference>
<dbReference type="GO" id="GO:0000287">
    <property type="term" value="F:magnesium ion binding"/>
    <property type="evidence" value="ECO:0007669"/>
    <property type="project" value="UniProtKB-UniRule"/>
</dbReference>
<reference evidence="12 13" key="1">
    <citation type="journal article" date="2015" name="Antonie Van Leeuwenhoek">
        <title>Oceanobacillus bengalensis sp. nov., a bacterium isolated from seawater of the Bay of Bengal.</title>
        <authorList>
            <person name="Yongchang O."/>
            <person name="Xiang W."/>
            <person name="Wang G."/>
        </authorList>
    </citation>
    <scope>NUCLEOTIDE SEQUENCE [LARGE SCALE GENOMIC DNA]</scope>
    <source>
        <strain evidence="12 13">MCCC 1K00260</strain>
    </source>
</reference>
<keyword evidence="11" id="KW-0460">Magnesium</keyword>
<comment type="caution">
    <text evidence="12">The sequence shown here is derived from an EMBL/GenBank/DDBJ whole genome shotgun (WGS) entry which is preliminary data.</text>
</comment>
<feature type="binding site" evidence="11">
    <location>
        <begin position="20"/>
        <end position="25"/>
    </location>
    <ligand>
        <name>ATP</name>
        <dbReference type="ChEBI" id="CHEBI:30616"/>
    </ligand>
</feature>
<dbReference type="InterPro" id="IPR023000">
    <property type="entry name" value="Shikimate_kinase_CS"/>
</dbReference>
<sequence length="186" mass="21568">MGMNDLALREMNIVLIGFMGVGKTTIGKAVAKKLYRDFLDIDEEIEKEFQMPTTKIFQEIGEKQFRKKEKETIINLCTNQRLKVISLGGGAFLQEEIRNLCLSNCIVFFLDLSWESWKDRVSMIIDSRPVLQGKNSEEMKDLFDERQPIYEDHHSKVLTDNLDVDEVASFIVDSLKTAWDIYEPNH</sequence>
<dbReference type="PRINTS" id="PR01100">
    <property type="entry name" value="SHIKIMTKNASE"/>
</dbReference>
<evidence type="ECO:0000256" key="11">
    <source>
        <dbReference type="HAMAP-Rule" id="MF_00109"/>
    </source>
</evidence>
<evidence type="ECO:0000256" key="1">
    <source>
        <dbReference type="ARBA" id="ARBA00004842"/>
    </source>
</evidence>
<evidence type="ECO:0000313" key="12">
    <source>
        <dbReference type="EMBL" id="RKQ18256.1"/>
    </source>
</evidence>
<keyword evidence="8 11" id="KW-0067">ATP-binding</keyword>
<evidence type="ECO:0000256" key="8">
    <source>
        <dbReference type="ARBA" id="ARBA00022840"/>
    </source>
</evidence>
<evidence type="ECO:0000256" key="9">
    <source>
        <dbReference type="ARBA" id="ARBA00023141"/>
    </source>
</evidence>
<comment type="caution">
    <text evidence="11">Lacks conserved residue(s) required for the propagation of feature annotation.</text>
</comment>
<feature type="binding site" evidence="11">
    <location>
        <position position="128"/>
    </location>
    <ligand>
        <name>ATP</name>
        <dbReference type="ChEBI" id="CHEBI:30616"/>
    </ligand>
</feature>
<evidence type="ECO:0000256" key="2">
    <source>
        <dbReference type="ARBA" id="ARBA00006997"/>
    </source>
</evidence>
<dbReference type="PROSITE" id="PS01128">
    <property type="entry name" value="SHIKIMATE_KINASE"/>
    <property type="match status" value="1"/>
</dbReference>
<keyword evidence="9 11" id="KW-0057">Aromatic amino acid biosynthesis</keyword>
<dbReference type="GO" id="GO:0009423">
    <property type="term" value="P:chorismate biosynthetic process"/>
    <property type="evidence" value="ECO:0007669"/>
    <property type="project" value="UniProtKB-UniRule"/>
</dbReference>
<dbReference type="GO" id="GO:0008652">
    <property type="term" value="P:amino acid biosynthetic process"/>
    <property type="evidence" value="ECO:0007669"/>
    <property type="project" value="UniProtKB-KW"/>
</dbReference>
<dbReference type="PANTHER" id="PTHR21087">
    <property type="entry name" value="SHIKIMATE KINASE"/>
    <property type="match status" value="1"/>
</dbReference>
<keyword evidence="7 11" id="KW-0418">Kinase</keyword>
<feature type="binding site" evidence="11">
    <location>
        <position position="146"/>
    </location>
    <ligand>
        <name>substrate</name>
    </ligand>
</feature>
<feature type="binding site" evidence="11">
    <location>
        <position position="42"/>
    </location>
    <ligand>
        <name>substrate</name>
    </ligand>
</feature>
<comment type="subcellular location">
    <subcellularLocation>
        <location evidence="11">Cytoplasm</location>
    </subcellularLocation>
</comment>
<evidence type="ECO:0000256" key="10">
    <source>
        <dbReference type="ARBA" id="ARBA00048567"/>
    </source>
</evidence>
<dbReference type="SUPFAM" id="SSF52540">
    <property type="entry name" value="P-loop containing nucleoside triphosphate hydrolases"/>
    <property type="match status" value="1"/>
</dbReference>
<comment type="subunit">
    <text evidence="11">Monomer.</text>
</comment>
<keyword evidence="13" id="KW-1185">Reference proteome</keyword>
<comment type="catalytic activity">
    <reaction evidence="10 11">
        <text>shikimate + ATP = 3-phosphoshikimate + ADP + H(+)</text>
        <dbReference type="Rhea" id="RHEA:13121"/>
        <dbReference type="ChEBI" id="CHEBI:15378"/>
        <dbReference type="ChEBI" id="CHEBI:30616"/>
        <dbReference type="ChEBI" id="CHEBI:36208"/>
        <dbReference type="ChEBI" id="CHEBI:145989"/>
        <dbReference type="ChEBI" id="CHEBI:456216"/>
        <dbReference type="EC" id="2.7.1.71"/>
    </reaction>
</comment>
<dbReference type="Proteomes" id="UP000281813">
    <property type="component" value="Unassembled WGS sequence"/>
</dbReference>
<comment type="cofactor">
    <cofactor evidence="11">
        <name>Mg(2+)</name>
        <dbReference type="ChEBI" id="CHEBI:18420"/>
    </cofactor>
    <text evidence="11">Binds 1 Mg(2+) ion per subunit.</text>
</comment>
<dbReference type="GO" id="GO:0005524">
    <property type="term" value="F:ATP binding"/>
    <property type="evidence" value="ECO:0007669"/>
    <property type="project" value="UniProtKB-UniRule"/>
</dbReference>
<dbReference type="CDD" id="cd00464">
    <property type="entry name" value="SK"/>
    <property type="match status" value="1"/>
</dbReference>
<evidence type="ECO:0000256" key="6">
    <source>
        <dbReference type="ARBA" id="ARBA00022741"/>
    </source>
</evidence>
<dbReference type="GO" id="GO:0004765">
    <property type="term" value="F:shikimate kinase activity"/>
    <property type="evidence" value="ECO:0007669"/>
    <property type="project" value="UniProtKB-UniRule"/>
</dbReference>
<comment type="similarity">
    <text evidence="2 11">Belongs to the shikimate kinase family.</text>
</comment>
<evidence type="ECO:0000256" key="4">
    <source>
        <dbReference type="ARBA" id="ARBA00022605"/>
    </source>
</evidence>
<dbReference type="InterPro" id="IPR000623">
    <property type="entry name" value="Shikimate_kinase/TSH1"/>
</dbReference>
<feature type="binding site" evidence="11">
    <location>
        <position position="24"/>
    </location>
    <ligand>
        <name>Mg(2+)</name>
        <dbReference type="ChEBI" id="CHEBI:18420"/>
    </ligand>
</feature>
<dbReference type="GO" id="GO:0009073">
    <property type="term" value="P:aromatic amino acid family biosynthetic process"/>
    <property type="evidence" value="ECO:0007669"/>
    <property type="project" value="UniProtKB-KW"/>
</dbReference>
<organism evidence="12 13">
    <name type="scientific">Oceanobacillus bengalensis</name>
    <dbReference type="NCBI Taxonomy" id="1435466"/>
    <lineage>
        <taxon>Bacteria</taxon>
        <taxon>Bacillati</taxon>
        <taxon>Bacillota</taxon>
        <taxon>Bacilli</taxon>
        <taxon>Bacillales</taxon>
        <taxon>Bacillaceae</taxon>
        <taxon>Oceanobacillus</taxon>
    </lineage>
</organism>